<dbReference type="AlphaFoldDB" id="A0A0P6XPG2"/>
<organism evidence="2 3">
    <name type="scientific">Levilinea saccharolytica</name>
    <dbReference type="NCBI Taxonomy" id="229921"/>
    <lineage>
        <taxon>Bacteria</taxon>
        <taxon>Bacillati</taxon>
        <taxon>Chloroflexota</taxon>
        <taxon>Anaerolineae</taxon>
        <taxon>Anaerolineales</taxon>
        <taxon>Anaerolineaceae</taxon>
        <taxon>Levilinea</taxon>
    </lineage>
</organism>
<comment type="caution">
    <text evidence="2">The sequence shown here is derived from an EMBL/GenBank/DDBJ whole genome shotgun (WGS) entry which is preliminary data.</text>
</comment>
<feature type="domain" description="DUF985" evidence="1">
    <location>
        <begin position="7"/>
        <end position="149"/>
    </location>
</feature>
<dbReference type="EMBL" id="LGCM01000025">
    <property type="protein sequence ID" value="KPL85695.1"/>
    <property type="molecule type" value="Genomic_DNA"/>
</dbReference>
<protein>
    <recommendedName>
        <fullName evidence="1">DUF985 domain-containing protein</fullName>
    </recommendedName>
</protein>
<dbReference type="InterPro" id="IPR014710">
    <property type="entry name" value="RmlC-like_jellyroll"/>
</dbReference>
<dbReference type="STRING" id="229921.ADN01_05940"/>
<dbReference type="InterPro" id="IPR011051">
    <property type="entry name" value="RmlC_Cupin_sf"/>
</dbReference>
<name>A0A0P6XPG2_9CHLR</name>
<proteinExistence type="predicted"/>
<dbReference type="Gene3D" id="2.60.120.10">
    <property type="entry name" value="Jelly Rolls"/>
    <property type="match status" value="1"/>
</dbReference>
<dbReference type="PANTHER" id="PTHR33387">
    <property type="entry name" value="RMLC-LIKE JELLY ROLL FOLD PROTEIN"/>
    <property type="match status" value="1"/>
</dbReference>
<keyword evidence="3" id="KW-1185">Reference proteome</keyword>
<dbReference type="PANTHER" id="PTHR33387:SF3">
    <property type="entry name" value="DUF985 DOMAIN-CONTAINING PROTEIN"/>
    <property type="match status" value="1"/>
</dbReference>
<gene>
    <name evidence="2" type="ORF">ADN01_05940</name>
</gene>
<dbReference type="InterPro" id="IPR039935">
    <property type="entry name" value="YML079W-like"/>
</dbReference>
<dbReference type="InterPro" id="IPR009327">
    <property type="entry name" value="Cupin_DUF985"/>
</dbReference>
<evidence type="ECO:0000313" key="3">
    <source>
        <dbReference type="Proteomes" id="UP000050501"/>
    </source>
</evidence>
<evidence type="ECO:0000259" key="1">
    <source>
        <dbReference type="Pfam" id="PF06172"/>
    </source>
</evidence>
<sequence>MDAEARALIEALQLTPLTHEGGYYRQVYESPEWIPAEGLPARYQGVAHPFSTAIYYLYVDAPDGFSHLHRLPTDEIFHFYQGDPVEMLILHPDGRAEHTILGPRVLEGQHIQVLVPAGSWQGSRLLAGGRYALAGTTMTPGYVDSDFELGDAQALAAAYPQAAELIRALCSAF</sequence>
<dbReference type="Pfam" id="PF06172">
    <property type="entry name" value="Cupin_5"/>
    <property type="match status" value="1"/>
</dbReference>
<evidence type="ECO:0000313" key="2">
    <source>
        <dbReference type="EMBL" id="KPL85695.1"/>
    </source>
</evidence>
<dbReference type="CDD" id="cd06121">
    <property type="entry name" value="cupin_YML079wp"/>
    <property type="match status" value="1"/>
</dbReference>
<reference evidence="2 3" key="1">
    <citation type="submission" date="2015-07" db="EMBL/GenBank/DDBJ databases">
        <title>Genome sequence of Levilinea saccharolytica DSM 16555.</title>
        <authorList>
            <person name="Hemp J."/>
            <person name="Ward L.M."/>
            <person name="Pace L.A."/>
            <person name="Fischer W.W."/>
        </authorList>
    </citation>
    <scope>NUCLEOTIDE SEQUENCE [LARGE SCALE GENOMIC DNA]</scope>
    <source>
        <strain evidence="2 3">KIBI-1</strain>
    </source>
</reference>
<dbReference type="RefSeq" id="WP_062417559.1">
    <property type="nucleotide sequence ID" value="NZ_DF967974.1"/>
</dbReference>
<dbReference type="OrthoDB" id="9798288at2"/>
<accession>A0A0P6XPG2</accession>
<dbReference type="Proteomes" id="UP000050501">
    <property type="component" value="Unassembled WGS sequence"/>
</dbReference>
<dbReference type="SUPFAM" id="SSF51182">
    <property type="entry name" value="RmlC-like cupins"/>
    <property type="match status" value="1"/>
</dbReference>